<name>A0A0B7KMX9_BIOOC</name>
<feature type="region of interest" description="Disordered" evidence="6">
    <location>
        <begin position="122"/>
        <end position="153"/>
    </location>
</feature>
<dbReference type="EMBL" id="CDPU01000061">
    <property type="protein sequence ID" value="CEO56116.1"/>
    <property type="molecule type" value="Genomic_DNA"/>
</dbReference>
<dbReference type="GO" id="GO:0005634">
    <property type="term" value="C:nucleus"/>
    <property type="evidence" value="ECO:0007669"/>
    <property type="project" value="UniProtKB-SubCell"/>
</dbReference>
<feature type="domain" description="Homeobox" evidence="7">
    <location>
        <begin position="69"/>
        <end position="132"/>
    </location>
</feature>
<evidence type="ECO:0000259" key="8">
    <source>
        <dbReference type="PROSITE" id="PS50157"/>
    </source>
</evidence>
<dbReference type="InterPro" id="IPR013087">
    <property type="entry name" value="Znf_C2H2_type"/>
</dbReference>
<dbReference type="Pfam" id="PF05920">
    <property type="entry name" value="Homeobox_KN"/>
    <property type="match status" value="1"/>
</dbReference>
<evidence type="ECO:0000256" key="1">
    <source>
        <dbReference type="ARBA" id="ARBA00023125"/>
    </source>
</evidence>
<feature type="compositionally biased region" description="Basic residues" evidence="6">
    <location>
        <begin position="125"/>
        <end position="137"/>
    </location>
</feature>
<dbReference type="Gene3D" id="1.10.10.60">
    <property type="entry name" value="Homeodomain-like"/>
    <property type="match status" value="1"/>
</dbReference>
<proteinExistence type="predicted"/>
<sequence>MDTVDEAPFSFEDFFPNFGDTQGLDLGTCPSPFPPNSIPPAQPDGPDRPNLPFTLQDNADSSRSRRLFPNPAKNGTRFSSTSRRVLKDWFESHPQQPYLTVGDIERIQRQTGLSRQQILGWFSNARRRRKPQPRHRPSTPIIRPADPNLDDSLEQMDPLERWQNSPPDQEPATTFAIARAVETQAPASHHSSDSGKPLDPYWDDSSASSAVASYSSGSSFASSHYAVSHKSRDSGGSHGSASTLEDLRKSIKRRRRRLPKRKPAHNPLSSLTQVNHMFQCTFCTETFKTKHNWKRHERCLHLSLEQWKCSPHGPTMLIDDHGTKACVYCGELNPDQVHLVNHNPMSCSQRAGSESWFYRKDHLQQHLKLVHMAGFRRCPMDKWKQVVEEVRWRCGFCDTVGNSWSDRTDHLADHFKNGKTMADWTGDWGFEEHILDMVENSMPPYFIHAERSSPWPFTTQQGPPETPVSAFDLLMLELEHFWINCLNAEHREPLYSELQYEACCVIFGSELLCPVPVVARPSWLRDLLMSSEDISQRARLRPVKDSSKFRITQLQMHGKDNIFQDCGLEVALRKYVETFVLLGLDIENSELQSEAGRIALKFGEVSSIHSEIFIPFLESLIFGSTEWLEAFRQRAGLLPVKSFSLLAVDPTCTLDSQNLLEQSFLETPADLINETHESKISLVSPSQPTDAKAPSSFLHDSNCYRRLTRELSRYVASTTSTRNPAQHIPSDEELRHHARWIMFQDDDPWNQTPADNPYWLLDFKREVGLQTADTAQGE</sequence>
<dbReference type="InterPro" id="IPR001356">
    <property type="entry name" value="HD"/>
</dbReference>
<dbReference type="InterPro" id="IPR009057">
    <property type="entry name" value="Homeodomain-like_sf"/>
</dbReference>
<dbReference type="SMART" id="SM00355">
    <property type="entry name" value="ZnF_C2H2"/>
    <property type="match status" value="2"/>
</dbReference>
<keyword evidence="3 5" id="KW-0539">Nucleus</keyword>
<gene>
    <name evidence="9" type="ORF">BN869_000012174_1</name>
</gene>
<keyword evidence="4" id="KW-0863">Zinc-finger</keyword>
<evidence type="ECO:0000256" key="6">
    <source>
        <dbReference type="SAM" id="MobiDB-lite"/>
    </source>
</evidence>
<reference evidence="9" key="1">
    <citation type="submission" date="2015-01" db="EMBL/GenBank/DDBJ databases">
        <authorList>
            <person name="Durling Mikael"/>
        </authorList>
    </citation>
    <scope>NUCLEOTIDE SEQUENCE</scope>
</reference>
<dbReference type="InterPro" id="IPR008422">
    <property type="entry name" value="KN_HD"/>
</dbReference>
<dbReference type="SUPFAM" id="SSF46689">
    <property type="entry name" value="Homeodomain-like"/>
    <property type="match status" value="1"/>
</dbReference>
<evidence type="ECO:0000256" key="5">
    <source>
        <dbReference type="PROSITE-ProRule" id="PRU00108"/>
    </source>
</evidence>
<feature type="domain" description="C2H2-type" evidence="8">
    <location>
        <begin position="278"/>
        <end position="306"/>
    </location>
</feature>
<evidence type="ECO:0000256" key="4">
    <source>
        <dbReference type="PROSITE-ProRule" id="PRU00042"/>
    </source>
</evidence>
<keyword evidence="4" id="KW-0862">Zinc</keyword>
<dbReference type="PROSITE" id="PS50071">
    <property type="entry name" value="HOMEOBOX_2"/>
    <property type="match status" value="1"/>
</dbReference>
<dbReference type="GO" id="GO:0006355">
    <property type="term" value="P:regulation of DNA-templated transcription"/>
    <property type="evidence" value="ECO:0007669"/>
    <property type="project" value="InterPro"/>
</dbReference>
<dbReference type="CDD" id="cd00086">
    <property type="entry name" value="homeodomain"/>
    <property type="match status" value="1"/>
</dbReference>
<evidence type="ECO:0000256" key="3">
    <source>
        <dbReference type="ARBA" id="ARBA00023242"/>
    </source>
</evidence>
<dbReference type="PROSITE" id="PS50157">
    <property type="entry name" value="ZINC_FINGER_C2H2_2"/>
    <property type="match status" value="1"/>
</dbReference>
<dbReference type="PANTHER" id="PTHR11850">
    <property type="entry name" value="HOMEOBOX PROTEIN TRANSCRIPTION FACTORS"/>
    <property type="match status" value="1"/>
</dbReference>
<keyword evidence="2 5" id="KW-0371">Homeobox</keyword>
<dbReference type="AlphaFoldDB" id="A0A0B7KMX9"/>
<dbReference type="InterPro" id="IPR050224">
    <property type="entry name" value="TALE_homeobox"/>
</dbReference>
<dbReference type="SMART" id="SM00389">
    <property type="entry name" value="HOX"/>
    <property type="match status" value="1"/>
</dbReference>
<dbReference type="GO" id="GO:0008270">
    <property type="term" value="F:zinc ion binding"/>
    <property type="evidence" value="ECO:0007669"/>
    <property type="project" value="UniProtKB-KW"/>
</dbReference>
<feature type="DNA-binding region" description="Homeobox" evidence="5">
    <location>
        <begin position="71"/>
        <end position="133"/>
    </location>
</feature>
<feature type="region of interest" description="Disordered" evidence="6">
    <location>
        <begin position="21"/>
        <end position="79"/>
    </location>
</feature>
<evidence type="ECO:0008006" key="10">
    <source>
        <dbReference type="Google" id="ProtNLM"/>
    </source>
</evidence>
<comment type="subcellular location">
    <subcellularLocation>
        <location evidence="5">Nucleus</location>
    </subcellularLocation>
</comment>
<evidence type="ECO:0000313" key="9">
    <source>
        <dbReference type="EMBL" id="CEO56116.1"/>
    </source>
</evidence>
<organism evidence="9">
    <name type="scientific">Bionectria ochroleuca</name>
    <name type="common">Gliocladium roseum</name>
    <dbReference type="NCBI Taxonomy" id="29856"/>
    <lineage>
        <taxon>Eukaryota</taxon>
        <taxon>Fungi</taxon>
        <taxon>Dikarya</taxon>
        <taxon>Ascomycota</taxon>
        <taxon>Pezizomycotina</taxon>
        <taxon>Sordariomycetes</taxon>
        <taxon>Hypocreomycetidae</taxon>
        <taxon>Hypocreales</taxon>
        <taxon>Bionectriaceae</taxon>
        <taxon>Clonostachys</taxon>
    </lineage>
</organism>
<feature type="compositionally biased region" description="Pro residues" evidence="6">
    <location>
        <begin position="31"/>
        <end position="43"/>
    </location>
</feature>
<keyword evidence="4" id="KW-0479">Metal-binding</keyword>
<dbReference type="PROSITE" id="PS00028">
    <property type="entry name" value="ZINC_FINGER_C2H2_1"/>
    <property type="match status" value="1"/>
</dbReference>
<accession>A0A0B7KMX9</accession>
<evidence type="ECO:0000259" key="7">
    <source>
        <dbReference type="PROSITE" id="PS50071"/>
    </source>
</evidence>
<dbReference type="GO" id="GO:0003677">
    <property type="term" value="F:DNA binding"/>
    <property type="evidence" value="ECO:0007669"/>
    <property type="project" value="UniProtKB-UniRule"/>
</dbReference>
<evidence type="ECO:0000256" key="2">
    <source>
        <dbReference type="ARBA" id="ARBA00023155"/>
    </source>
</evidence>
<keyword evidence="1 5" id="KW-0238">DNA-binding</keyword>
<protein>
    <recommendedName>
        <fullName evidence="10">Homeobox domain-containing protein</fullName>
    </recommendedName>
</protein>